<dbReference type="SUPFAM" id="SSF46785">
    <property type="entry name" value="Winged helix' DNA-binding domain"/>
    <property type="match status" value="1"/>
</dbReference>
<evidence type="ECO:0000313" key="6">
    <source>
        <dbReference type="Proteomes" id="UP001359886"/>
    </source>
</evidence>
<keyword evidence="3" id="KW-0238">DNA-binding</keyword>
<dbReference type="InterPro" id="IPR036388">
    <property type="entry name" value="WH-like_DNA-bd_sf"/>
</dbReference>
<dbReference type="Pfam" id="PF03965">
    <property type="entry name" value="Penicillinase_R"/>
    <property type="match status" value="1"/>
</dbReference>
<protein>
    <submittedName>
        <fullName evidence="5">BlaI/MecI/CopY family transcriptional regulator</fullName>
    </submittedName>
</protein>
<dbReference type="Proteomes" id="UP001359886">
    <property type="component" value="Unassembled WGS sequence"/>
</dbReference>
<evidence type="ECO:0000256" key="4">
    <source>
        <dbReference type="ARBA" id="ARBA00023163"/>
    </source>
</evidence>
<dbReference type="AlphaFoldDB" id="A0AAW9REP4"/>
<organism evidence="5 6">
    <name type="scientific">Elongatibacter sediminis</name>
    <dbReference type="NCBI Taxonomy" id="3119006"/>
    <lineage>
        <taxon>Bacteria</taxon>
        <taxon>Pseudomonadati</taxon>
        <taxon>Pseudomonadota</taxon>
        <taxon>Gammaproteobacteria</taxon>
        <taxon>Chromatiales</taxon>
        <taxon>Wenzhouxiangellaceae</taxon>
        <taxon>Elongatibacter</taxon>
    </lineage>
</organism>
<dbReference type="InterPro" id="IPR005650">
    <property type="entry name" value="BlaI_family"/>
</dbReference>
<dbReference type="EMBL" id="JAZHOG010000004">
    <property type="protein sequence ID" value="MEJ8567315.1"/>
    <property type="molecule type" value="Genomic_DNA"/>
</dbReference>
<sequence length="126" mass="14313">MSVDITDAELAVMKVLWEQSPLNARQITEQLSREKSWHRKTVNTLLSRLEGKSAIAARKHDDGVRYFTPRVDQDSYGQAAATELVDSVFNGELAPLIACFARNRRLSRAQIDQLRQLIEEIDDEDA</sequence>
<reference evidence="5 6" key="1">
    <citation type="submission" date="2024-02" db="EMBL/GenBank/DDBJ databases">
        <title>A novel Wenzhouxiangellaceae bacterium, isolated from coastal sediments.</title>
        <authorList>
            <person name="Du Z.-J."/>
            <person name="Ye Y.-Q."/>
            <person name="Zhang X.-Y."/>
        </authorList>
    </citation>
    <scope>NUCLEOTIDE SEQUENCE [LARGE SCALE GENOMIC DNA]</scope>
    <source>
        <strain evidence="5 6">CH-27</strain>
    </source>
</reference>
<dbReference type="Gene3D" id="1.10.4040.10">
    <property type="entry name" value="Penicillinase repressor domain"/>
    <property type="match status" value="1"/>
</dbReference>
<keyword evidence="6" id="KW-1185">Reference proteome</keyword>
<keyword evidence="4" id="KW-0804">Transcription</keyword>
<keyword evidence="2" id="KW-0805">Transcription regulation</keyword>
<name>A0AAW9REP4_9GAMM</name>
<evidence type="ECO:0000256" key="3">
    <source>
        <dbReference type="ARBA" id="ARBA00023125"/>
    </source>
</evidence>
<dbReference type="GO" id="GO:0003677">
    <property type="term" value="F:DNA binding"/>
    <property type="evidence" value="ECO:0007669"/>
    <property type="project" value="UniProtKB-KW"/>
</dbReference>
<evidence type="ECO:0000256" key="2">
    <source>
        <dbReference type="ARBA" id="ARBA00023015"/>
    </source>
</evidence>
<dbReference type="Gene3D" id="1.10.10.10">
    <property type="entry name" value="Winged helix-like DNA-binding domain superfamily/Winged helix DNA-binding domain"/>
    <property type="match status" value="1"/>
</dbReference>
<evidence type="ECO:0000313" key="5">
    <source>
        <dbReference type="EMBL" id="MEJ8567315.1"/>
    </source>
</evidence>
<gene>
    <name evidence="5" type="ORF">V3330_06720</name>
</gene>
<comment type="similarity">
    <text evidence="1">Belongs to the BlaI transcriptional regulatory family.</text>
</comment>
<proteinExistence type="inferred from homology"/>
<evidence type="ECO:0000256" key="1">
    <source>
        <dbReference type="ARBA" id="ARBA00011046"/>
    </source>
</evidence>
<dbReference type="GO" id="GO:0045892">
    <property type="term" value="P:negative regulation of DNA-templated transcription"/>
    <property type="evidence" value="ECO:0007669"/>
    <property type="project" value="InterPro"/>
</dbReference>
<dbReference type="InterPro" id="IPR036390">
    <property type="entry name" value="WH_DNA-bd_sf"/>
</dbReference>
<dbReference type="RefSeq" id="WP_354694641.1">
    <property type="nucleotide sequence ID" value="NZ_JAZHOG010000004.1"/>
</dbReference>
<comment type="caution">
    <text evidence="5">The sequence shown here is derived from an EMBL/GenBank/DDBJ whole genome shotgun (WGS) entry which is preliminary data.</text>
</comment>
<dbReference type="PIRSF" id="PIRSF019455">
    <property type="entry name" value="CopR_AtkY"/>
    <property type="match status" value="1"/>
</dbReference>
<accession>A0AAW9REP4</accession>